<dbReference type="InterPro" id="IPR052557">
    <property type="entry name" value="CAP/Cytokinesis_protein"/>
</dbReference>
<comment type="caution">
    <text evidence="4">The sequence shown here is derived from an EMBL/GenBank/DDBJ whole genome shotgun (WGS) entry which is preliminary data.</text>
</comment>
<dbReference type="InterPro" id="IPR002931">
    <property type="entry name" value="Transglutaminase-like"/>
</dbReference>
<dbReference type="SUPFAM" id="SSF54001">
    <property type="entry name" value="Cysteine proteinases"/>
    <property type="match status" value="1"/>
</dbReference>
<dbReference type="Gene3D" id="3.10.620.30">
    <property type="match status" value="1"/>
</dbReference>
<dbReference type="Gene3D" id="2.60.40.1220">
    <property type="match status" value="1"/>
</dbReference>
<keyword evidence="1 2" id="KW-0732">Signal</keyword>
<dbReference type="EMBL" id="PVXN01000009">
    <property type="protein sequence ID" value="PRR75882.1"/>
    <property type="molecule type" value="Genomic_DNA"/>
</dbReference>
<dbReference type="InterPro" id="IPR038765">
    <property type="entry name" value="Papain-like_cys_pep_sf"/>
</dbReference>
<dbReference type="AlphaFoldDB" id="A0A2T0AYN8"/>
<dbReference type="GO" id="GO:0005737">
    <property type="term" value="C:cytoplasm"/>
    <property type="evidence" value="ECO:0007669"/>
    <property type="project" value="TreeGrafter"/>
</dbReference>
<evidence type="ECO:0000256" key="1">
    <source>
        <dbReference type="ARBA" id="ARBA00022729"/>
    </source>
</evidence>
<dbReference type="Proteomes" id="UP000239614">
    <property type="component" value="Unassembled WGS sequence"/>
</dbReference>
<dbReference type="RefSeq" id="WP_106023997.1">
    <property type="nucleotide sequence ID" value="NZ_PVXN01000009.1"/>
</dbReference>
<dbReference type="SMART" id="SM00460">
    <property type="entry name" value="TGc"/>
    <property type="match status" value="1"/>
</dbReference>
<dbReference type="OrthoDB" id="9788327at2"/>
<evidence type="ECO:0000313" key="5">
    <source>
        <dbReference type="Proteomes" id="UP000239614"/>
    </source>
</evidence>
<dbReference type="PANTHER" id="PTHR46333">
    <property type="entry name" value="CYTOKINESIS PROTEIN 3"/>
    <property type="match status" value="1"/>
</dbReference>
<reference evidence="4 5" key="1">
    <citation type="submission" date="2018-03" db="EMBL/GenBank/DDBJ databases">
        <title>Genome sequence of Clostridium thermopalmarium DSM 5974.</title>
        <authorList>
            <person name="Poehlein A."/>
            <person name="Daniel R."/>
        </authorList>
    </citation>
    <scope>NUCLEOTIDE SEQUENCE [LARGE SCALE GENOMIC DNA]</scope>
    <source>
        <strain evidence="4 5">DSM 5974</strain>
    </source>
</reference>
<feature type="signal peptide" evidence="2">
    <location>
        <begin position="1"/>
        <end position="24"/>
    </location>
</feature>
<dbReference type="PANTHER" id="PTHR46333:SF2">
    <property type="entry name" value="CYTOKINESIS PROTEIN 3"/>
    <property type="match status" value="1"/>
</dbReference>
<dbReference type="Pfam" id="PF01841">
    <property type="entry name" value="Transglut_core"/>
    <property type="match status" value="1"/>
</dbReference>
<proteinExistence type="predicted"/>
<feature type="domain" description="Transglutaminase-like" evidence="3">
    <location>
        <begin position="191"/>
        <end position="245"/>
    </location>
</feature>
<evidence type="ECO:0000256" key="2">
    <source>
        <dbReference type="SAM" id="SignalP"/>
    </source>
</evidence>
<protein>
    <submittedName>
        <fullName evidence="4">Transglutaminase-like superfamily protein</fullName>
    </submittedName>
</protein>
<name>A0A2T0AYN8_9CLOT</name>
<dbReference type="Pfam" id="PF13205">
    <property type="entry name" value="Big_5"/>
    <property type="match status" value="1"/>
</dbReference>
<accession>A0A2T0AYN8</accession>
<dbReference type="InterPro" id="IPR014755">
    <property type="entry name" value="Cu-Rt/internalin_Ig-like"/>
</dbReference>
<keyword evidence="5" id="KW-1185">Reference proteome</keyword>
<organism evidence="4 5">
    <name type="scientific">Clostridium thermopalmarium DSM 5974</name>
    <dbReference type="NCBI Taxonomy" id="1121340"/>
    <lineage>
        <taxon>Bacteria</taxon>
        <taxon>Bacillati</taxon>
        <taxon>Bacillota</taxon>
        <taxon>Clostridia</taxon>
        <taxon>Eubacteriales</taxon>
        <taxon>Clostridiaceae</taxon>
        <taxon>Clostridium</taxon>
    </lineage>
</organism>
<evidence type="ECO:0000313" key="4">
    <source>
        <dbReference type="EMBL" id="PRR75882.1"/>
    </source>
</evidence>
<gene>
    <name evidence="4" type="ORF">CPAL_03730</name>
</gene>
<dbReference type="InterPro" id="IPR032812">
    <property type="entry name" value="SbsA_Ig"/>
</dbReference>
<sequence length="457" mass="51856">MLKKLIKISIIFLFIVFVHVDAKAAESTDIKKIYPIKELKITFNQEISFDSAKENIKVRDSKGQYVDITLGLGQDKKSIIVNPPKNGYETSKKYTLYVDSNIKSSNGKCLNKGTEFAFYVEGYQPKYYMNIVDDVTMKKADEIIASVIKPGMTDFEKELALHDYVVAHTEYDFINYINNTIPDDSYTAYGVLIKGIGVCEGYSEAMALLLNKAGIESIIIVGREMNHAWNLVKIDGSWYHLDATWDDTTSSSGLIQNHSYFNLTDYEMELDHSWDRTMSPVCNNVKYTYNNYLYCKKNNISLDNPSRIISGIVTLPNGDIADKDITVEVIADSLEKTDDYESYYKGGTRVIISKGCNSAEYSIIVPNFSMGYILGYRLLTNVENKYKSYAYYRENTDPRGGITYPEGQEPEIIYYKNGAMSTDYPSGTPQDVSSGNKTVNLMLVPYEQNDFEDFIIN</sequence>
<feature type="chain" id="PRO_5015900558" evidence="2">
    <location>
        <begin position="25"/>
        <end position="457"/>
    </location>
</feature>
<evidence type="ECO:0000259" key="3">
    <source>
        <dbReference type="SMART" id="SM00460"/>
    </source>
</evidence>